<keyword evidence="1" id="KW-0472">Membrane</keyword>
<feature type="transmembrane region" description="Helical" evidence="1">
    <location>
        <begin position="238"/>
        <end position="257"/>
    </location>
</feature>
<dbReference type="EMBL" id="LUGG01000002">
    <property type="protein sequence ID" value="OBZ78067.1"/>
    <property type="molecule type" value="Genomic_DNA"/>
</dbReference>
<evidence type="ECO:0000313" key="3">
    <source>
        <dbReference type="Proteomes" id="UP000092993"/>
    </source>
</evidence>
<evidence type="ECO:0000313" key="2">
    <source>
        <dbReference type="EMBL" id="OBZ78067.1"/>
    </source>
</evidence>
<protein>
    <submittedName>
        <fullName evidence="2">Uncharacterized protein</fullName>
    </submittedName>
</protein>
<name>A0A1C7MN35_GRIFR</name>
<comment type="caution">
    <text evidence="2">The sequence shown here is derived from an EMBL/GenBank/DDBJ whole genome shotgun (WGS) entry which is preliminary data.</text>
</comment>
<keyword evidence="1" id="KW-0812">Transmembrane</keyword>
<reference evidence="2 3" key="1">
    <citation type="submission" date="2016-03" db="EMBL/GenBank/DDBJ databases">
        <title>Whole genome sequencing of Grifola frondosa 9006-11.</title>
        <authorList>
            <person name="Min B."/>
            <person name="Park H."/>
            <person name="Kim J.-G."/>
            <person name="Cho H."/>
            <person name="Oh Y.-L."/>
            <person name="Kong W.-S."/>
            <person name="Choi I.-G."/>
        </authorList>
    </citation>
    <scope>NUCLEOTIDE SEQUENCE [LARGE SCALE GENOMIC DNA]</scope>
    <source>
        <strain evidence="2 3">9006-11</strain>
    </source>
</reference>
<accession>A0A1C7MN35</accession>
<dbReference type="AlphaFoldDB" id="A0A1C7MN35"/>
<keyword evidence="1" id="KW-1133">Transmembrane helix</keyword>
<gene>
    <name evidence="2" type="ORF">A0H81_02520</name>
</gene>
<proteinExistence type="predicted"/>
<feature type="transmembrane region" description="Helical" evidence="1">
    <location>
        <begin position="211"/>
        <end position="232"/>
    </location>
</feature>
<dbReference type="Proteomes" id="UP000092993">
    <property type="component" value="Unassembled WGS sequence"/>
</dbReference>
<organism evidence="2 3">
    <name type="scientific">Grifola frondosa</name>
    <name type="common">Maitake</name>
    <name type="synonym">Polyporus frondosus</name>
    <dbReference type="NCBI Taxonomy" id="5627"/>
    <lineage>
        <taxon>Eukaryota</taxon>
        <taxon>Fungi</taxon>
        <taxon>Dikarya</taxon>
        <taxon>Basidiomycota</taxon>
        <taxon>Agaricomycotina</taxon>
        <taxon>Agaricomycetes</taxon>
        <taxon>Polyporales</taxon>
        <taxon>Grifolaceae</taxon>
        <taxon>Grifola</taxon>
    </lineage>
</organism>
<keyword evidence="3" id="KW-1185">Reference proteome</keyword>
<evidence type="ECO:0000256" key="1">
    <source>
        <dbReference type="SAM" id="Phobius"/>
    </source>
</evidence>
<sequence>MRRAPNMYNLSIKARALSLLRTTTTRKYCSQSEPPKAFPHYPSSLPPTPSSKTIMCSAAIAHLLDLCGRIIPHHHIPSVDIEAQAHCAEEPVDIDTKAPASMSSPSVTLCAATTQAETDVEVPAPVPAPTRVASPSLPVVTSKLPLMTRAMGRPLRVQFLSSWGSFFPYLWLCGWTYLFHSRVVLDLWEQALPEEEMEKLKAQLRREELKYIIHCIRMGTSAFVIFSVIFRLPSSGLLPWRFILLSFLGQVLVSKTVNSSPTQ</sequence>